<feature type="region of interest" description="Disordered" evidence="13">
    <location>
        <begin position="2968"/>
        <end position="3003"/>
    </location>
</feature>
<protein>
    <submittedName>
        <fullName evidence="16">Similar to Cad86C: Cadherin-86C (Drosophila melanogaster)</fullName>
    </submittedName>
</protein>
<feature type="compositionally biased region" description="Polar residues" evidence="13">
    <location>
        <begin position="1466"/>
        <end position="1477"/>
    </location>
</feature>
<evidence type="ECO:0000256" key="5">
    <source>
        <dbReference type="ARBA" id="ARBA00022737"/>
    </source>
</evidence>
<feature type="compositionally biased region" description="Basic and acidic residues" evidence="13">
    <location>
        <begin position="2573"/>
        <end position="2611"/>
    </location>
</feature>
<feature type="region of interest" description="Disordered" evidence="13">
    <location>
        <begin position="2008"/>
        <end position="2045"/>
    </location>
</feature>
<feature type="region of interest" description="Disordered" evidence="13">
    <location>
        <begin position="1820"/>
        <end position="1858"/>
    </location>
</feature>
<sequence length="3003" mass="340565">MSKSLMPLEIWIKIWLYMNLVLIGTKSARPRFDTSTDMGNVLVPADAEIDSVIYRLRATDQDVDFPLVFEITATVTPVVRIENLPCTLYNKVCQANVILTRRLTAGRLHDFAVRVRDSKGDSNSMQATISVTNATTPRDKIFPHIPALIMVPEDAKPGKELDYILVRSNPWIGKPVYIELWQPKELFTIRQRQDSSNTRGVITLIGELDFETQSMYTLTIYATDPYTERQRDTRNIAGLHLIVIVQDVQDVPPIFTLAPPLTKINNTVQPGDVILRVHAEDGDKGVPREITYGLVSEGNPFTPFFNVTESTGEIILARPLEELTQITHVGAPIVLSVVAEEIRRSTDEPPAQATVVEVGLLLGEPGNSPPYFENDNYVAWMDENAEPGSAIVFNDPYFTRVRDGDIGKAGVFALKLENNNGTFEININDNPPEFQEESYEITLSENETAGTRVIQVHATDKDTGSFGRIQYTRIIGPGNEAFVINPDTGVITVAMGTSILDREITPQLMLTVEACDEDGKGLRGTVPLIVNLLDVNDNAPVFEKDSYEFILNSDLTNFTSSAIIKAFDADAEPPNNVVNYEIIHGNYDKKFYLDENTGELFLREQITKVRNARHNSDQKISTNYRKNLIKSQNNFINSTLSPGNISEKNETINQKILRKKREDKNIVFTLTARAYDLGVPHLSSTTQINIIQLPLAGVTTIMLLVPGENPDREKTIKTLETITGGKITIKDIRPYTLENLPKDYGNNLPTPDGKKSIVVAQVEQKSPGGSFVDIEKILAALTANGFGIIGGDMTPGNGTSNPKDNEGGKNGSITTIHNEEVIVYRAENKLLFWLLIILGLILLAAIITLIVCCICPGCLLYMAPRKRRIHSSETLIARADNRPRRHLHRQHHHPQLESVWVEKKQAWSADPTRPNWQFNRRNTNNFGIASLPGDVVRLDRDRDHPLKASSLQLHDPPVPVYLIDANRTGDERIFVEDIAIEARAKGHHELNEAALRHEFERDSDLARQAVPHYMPQIPRESHFYRNGNAEVMRLVSREDANHVTVERRVPEIVIDQSTLHRVDGKDILLRRFIEDQKLREHEYHDMQELERQSMESHKRQKEASMQQKQEILLIPERLNMSEDHRHIEEVGPDVQRLIIDHGPDIKENQEVLSNILIHGSTSKISDQEHSKQNLQHLQHSIHDLELARQNALLTRLLLEKDRGVGGLLVDSGSYLETQSLPGQVAAGTQTNQTTATQTEQLNRSRSDNESEDDSRLRRKRSKKRYDEPKRIRTLWMRSPIREEDQYPEKHGTFLRKKIKDIKDGRKSSIEQEVLREISDSLDETGDKETLLSRRLFGSSSRDDEVMVRRDDSSSMEVLKDEFTRVRECDKREDDKKKRESGKKESKRDKKTEPSFRILEREMSSLSKKLSKLAGKTLKCKDSNQESDKFLTNDSQDKEADTSTEFKSDERGREKMDKIEIIKSRSRSTQRVTKSTSLKIPKDTEKAEKSKSKYRKNQVLSTGSSEIEEIVDKPKKKQTVAKKSDEDKFKFLVGKTIKSRLKRQANVEDDKKASPYRATVEKQKKTLVKQLKKVEGKSKKGTSDSSHGKEVGKSTEGSDSKESDRDCNKLRGSLMKQSSSSAVSKESRKDAKEKASMIEPKMKSKEKSSHILPSGRESDFRGRGTKSTDSESLKSDKSFRKQSAGSSKKSSVITSPELGRFEELEEEHGKNHGKGVEEVKDVVMEHVDGLKKEIVEIKETIQTEMMEKMMDKSEKVEKGEHVLVKSSVESPAKLITKEYDALEKEEKDRSKESVFLMSEKMMDKSEKVEKVEEHVLVKSSVESPAKLVTKEDNTAEKDEDQSKDSVLSMEKVIENTKERLEHKGTTTIIKHVDSIKETVQKVADKMNVDVIEKVKDFVDSNKGSPEHDSQTKEVLIDRSGSSKGGSPKKVEESSISIEELEKNDEDKTKDEDKPLNVDVLEETDGKQLVESDKQEQNSEVEVVKDEQEKKLDESEELKELGNLELTKVDQSKREDELALGKVEEKPDAELQINNSKAGEEIKTEDSSGIALTAPKIIMIAPTIEFEVPKEDFIKPDDSMESKIVINDVDKDNEASNLVKVPEISDQTASSDKLLQESKEKLEAMAQKDSKSEDSSVDDQKTDTSSKSKTSLLQVEESLSPVGQSSRRSSQVVISRETSFLNSPKRLSIDDGKVDDKQDPSQEAVPEPEISKPEIPVADKQPEFPSHDNTLLASEQPQSIEGATEQLESSLPFEDNDKHEHSDSTLDALDEDSDVSSESSTKTAFIARPYGTPRHRRLVRMDQVDGDGNQLSEKKIESAELDNEEILEVSLEQNQMIGRTVGEDKQKEDEELVEKVEKVTEKLVEAKEEVTNELKASKGNFDGKEEIVEEVKDSKDYKGVSSTLEASGSKSVKRPEVKPDDLKPQEEPEKLESIKDRGEETSKRLLVKGEMKSDGLKVLNTTLEDAKPNQVMKRKPVAKNLDDKGKTQVSKQKAKTVVKIIPLSKGSSVKLPQKEKLIRVKDKGELVKPSVEKMSVDKKIRIKESKRMSKSEEFKSPVESKEKLVVNRVKRQKRVEHDKTVQPEILDDKKSNKVFNESKVKEKSEDKEVEKKNRDKIEKVLEKESLKEQQNLTKEEIAGLEKSGDVKMKPLVEVFVQKDEENAKKSKEIEMKNKDTLKEESIVEKNGKNDGIKEEKVVMKEVDKEVQVKVIDEPVRGMIKEASKIDQVAKDEGVMTTIEEKKEEILTESSEKSELSSEGMKEESKLPSHDQKQRDRSLSPSKVSKYAKEDYTEAQSRYMEWYKQNREEAERRKLEKKEGEEEDQPPKWLRKSTRQRWLKMSPEDRKFFEVRTPEVTPLTRRRIKPLVNIESEQLKAIVRQGRKLRRAEGEKNLDPPIEIFVPEKPPVLQQQQQQQQPKYHYLLQHSEYQYQRMPPPFYLHPPPVPHPTPQISPQRFEACPEAFSANLEPHLHEPVSGVGSSLQTGTRLRHQQLLEKKKLKPHSKT</sequence>
<feature type="region of interest" description="Disordered" evidence="13">
    <location>
        <begin position="2462"/>
        <end position="2493"/>
    </location>
</feature>
<feature type="compositionally biased region" description="Basic and acidic residues" evidence="13">
    <location>
        <begin position="1624"/>
        <end position="1648"/>
    </location>
</feature>
<feature type="compositionally biased region" description="Basic and acidic residues" evidence="13">
    <location>
        <begin position="2185"/>
        <end position="2198"/>
    </location>
</feature>
<feature type="region of interest" description="Disordered" evidence="13">
    <location>
        <begin position="793"/>
        <end position="812"/>
    </location>
</feature>
<evidence type="ECO:0000259" key="15">
    <source>
        <dbReference type="PROSITE" id="PS50268"/>
    </source>
</evidence>
<comment type="subcellular location">
    <subcellularLocation>
        <location evidence="1">Cell membrane</location>
        <topology evidence="1">Single-pass membrane protein</topology>
    </subcellularLocation>
    <subcellularLocation>
        <location evidence="2">Membrane</location>
        <topology evidence="2">Single-pass type I membrane protein</topology>
    </subcellularLocation>
</comment>
<feature type="coiled-coil region" evidence="12">
    <location>
        <begin position="2347"/>
        <end position="2374"/>
    </location>
</feature>
<name>A0A8J2HTK9_COTCN</name>
<feature type="region of interest" description="Disordered" evidence="13">
    <location>
        <begin position="1895"/>
        <end position="1996"/>
    </location>
</feature>
<organism evidence="16 17">
    <name type="scientific">Cotesia congregata</name>
    <name type="common">Parasitoid wasp</name>
    <name type="synonym">Apanteles congregatus</name>
    <dbReference type="NCBI Taxonomy" id="51543"/>
    <lineage>
        <taxon>Eukaryota</taxon>
        <taxon>Metazoa</taxon>
        <taxon>Ecdysozoa</taxon>
        <taxon>Arthropoda</taxon>
        <taxon>Hexapoda</taxon>
        <taxon>Insecta</taxon>
        <taxon>Pterygota</taxon>
        <taxon>Neoptera</taxon>
        <taxon>Endopterygota</taxon>
        <taxon>Hymenoptera</taxon>
        <taxon>Apocrita</taxon>
        <taxon>Ichneumonoidea</taxon>
        <taxon>Braconidae</taxon>
        <taxon>Microgastrinae</taxon>
        <taxon>Cotesia</taxon>
    </lineage>
</organism>
<feature type="compositionally biased region" description="Low complexity" evidence="13">
    <location>
        <begin position="1403"/>
        <end position="1416"/>
    </location>
</feature>
<evidence type="ECO:0000256" key="8">
    <source>
        <dbReference type="ARBA" id="ARBA00022989"/>
    </source>
</evidence>
<dbReference type="SUPFAM" id="SSF49313">
    <property type="entry name" value="Cadherin-like"/>
    <property type="match status" value="4"/>
</dbReference>
<feature type="region of interest" description="Disordered" evidence="13">
    <location>
        <begin position="2084"/>
        <end position="2287"/>
    </location>
</feature>
<keyword evidence="12" id="KW-0175">Coiled coil</keyword>
<feature type="compositionally biased region" description="Basic and acidic residues" evidence="13">
    <location>
        <begin position="1544"/>
        <end position="1563"/>
    </location>
</feature>
<feature type="compositionally biased region" description="Polar residues" evidence="13">
    <location>
        <begin position="1680"/>
        <end position="1693"/>
    </location>
</feature>
<feature type="compositionally biased region" description="Low complexity" evidence="13">
    <location>
        <begin position="1223"/>
        <end position="1240"/>
    </location>
</feature>
<comment type="caution">
    <text evidence="16">The sequence shown here is derived from an EMBL/GenBank/DDBJ whole genome shotgun (WGS) entry which is preliminary data.</text>
</comment>
<feature type="compositionally biased region" description="Basic and acidic residues" evidence="13">
    <location>
        <begin position="2804"/>
        <end position="2817"/>
    </location>
</feature>
<evidence type="ECO:0000313" key="16">
    <source>
        <dbReference type="EMBL" id="CAG5108414.1"/>
    </source>
</evidence>
<evidence type="ECO:0000256" key="2">
    <source>
        <dbReference type="ARBA" id="ARBA00004479"/>
    </source>
</evidence>
<feature type="compositionally biased region" description="Basic and acidic residues" evidence="13">
    <location>
        <begin position="1571"/>
        <end position="1608"/>
    </location>
</feature>
<feature type="compositionally biased region" description="Basic and acidic residues" evidence="13">
    <location>
        <begin position="1418"/>
        <end position="1462"/>
    </location>
</feature>
<accession>A0A8J2HTK9</accession>
<evidence type="ECO:0000256" key="12">
    <source>
        <dbReference type="SAM" id="Coils"/>
    </source>
</evidence>
<feature type="compositionally biased region" description="Low complexity" evidence="13">
    <location>
        <begin position="2145"/>
        <end position="2174"/>
    </location>
</feature>
<feature type="region of interest" description="Disordered" evidence="13">
    <location>
        <begin position="2389"/>
        <end position="2442"/>
    </location>
</feature>
<keyword evidence="8 14" id="KW-1133">Transmembrane helix</keyword>
<feature type="compositionally biased region" description="Basic and acidic residues" evidence="13">
    <location>
        <begin position="1962"/>
        <end position="1996"/>
    </location>
</feature>
<dbReference type="PANTHER" id="PTHR24026:SF96">
    <property type="entry name" value="CADHERIN-86C"/>
    <property type="match status" value="1"/>
</dbReference>
<dbReference type="Pfam" id="PF00028">
    <property type="entry name" value="Cadherin"/>
    <property type="match status" value="1"/>
</dbReference>
<feature type="compositionally biased region" description="Basic and acidic residues" evidence="13">
    <location>
        <begin position="1943"/>
        <end position="1954"/>
    </location>
</feature>
<feature type="compositionally biased region" description="Basic and acidic residues" evidence="13">
    <location>
        <begin position="2724"/>
        <end position="2775"/>
    </location>
</feature>
<keyword evidence="3 14" id="KW-0812">Transmembrane</keyword>
<feature type="region of interest" description="Disordered" evidence="13">
    <location>
        <begin position="2724"/>
        <end position="2788"/>
    </location>
</feature>
<keyword evidence="4" id="KW-0732">Signal</keyword>
<dbReference type="PRINTS" id="PR00205">
    <property type="entry name" value="CADHERIN"/>
</dbReference>
<evidence type="ECO:0000256" key="1">
    <source>
        <dbReference type="ARBA" id="ARBA00004162"/>
    </source>
</evidence>
<dbReference type="EMBL" id="CAJNRD030001124">
    <property type="protein sequence ID" value="CAG5108414.1"/>
    <property type="molecule type" value="Genomic_DNA"/>
</dbReference>
<keyword evidence="6 11" id="KW-0106">Calcium</keyword>
<evidence type="ECO:0000256" key="7">
    <source>
        <dbReference type="ARBA" id="ARBA00022889"/>
    </source>
</evidence>
<keyword evidence="17" id="KW-1185">Reference proteome</keyword>
<dbReference type="PANTHER" id="PTHR24026">
    <property type="entry name" value="FAT ATYPICAL CADHERIN-RELATED"/>
    <property type="match status" value="1"/>
</dbReference>
<feature type="compositionally biased region" description="Basic and acidic residues" evidence="13">
    <location>
        <begin position="2253"/>
        <end position="2262"/>
    </location>
</feature>
<feature type="compositionally biased region" description="Basic and acidic residues" evidence="13">
    <location>
        <begin position="2411"/>
        <end position="2442"/>
    </location>
</feature>
<feature type="coiled-coil region" evidence="12">
    <location>
        <begin position="2621"/>
        <end position="2678"/>
    </location>
</feature>
<reference evidence="16" key="1">
    <citation type="submission" date="2021-04" db="EMBL/GenBank/DDBJ databases">
        <authorList>
            <person name="Chebbi M.A.C M."/>
        </authorList>
    </citation>
    <scope>NUCLEOTIDE SEQUENCE</scope>
</reference>
<dbReference type="CDD" id="cd11304">
    <property type="entry name" value="Cadherin_repeat"/>
    <property type="match status" value="4"/>
</dbReference>
<dbReference type="GO" id="GO:0007156">
    <property type="term" value="P:homophilic cell adhesion via plasma membrane adhesion molecules"/>
    <property type="evidence" value="ECO:0007669"/>
    <property type="project" value="InterPro"/>
</dbReference>
<proteinExistence type="predicted"/>
<feature type="region of interest" description="Disordered" evidence="13">
    <location>
        <begin position="2570"/>
        <end position="2611"/>
    </location>
</feature>
<feature type="compositionally biased region" description="Polar residues" evidence="13">
    <location>
        <begin position="2225"/>
        <end position="2247"/>
    </location>
</feature>
<feature type="transmembrane region" description="Helical" evidence="14">
    <location>
        <begin position="690"/>
        <end position="707"/>
    </location>
</feature>
<dbReference type="SMART" id="SM00112">
    <property type="entry name" value="CA"/>
    <property type="match status" value="3"/>
</dbReference>
<evidence type="ECO:0000256" key="11">
    <source>
        <dbReference type="PROSITE-ProRule" id="PRU00043"/>
    </source>
</evidence>
<evidence type="ECO:0000256" key="3">
    <source>
        <dbReference type="ARBA" id="ARBA00022692"/>
    </source>
</evidence>
<dbReference type="GO" id="GO:0005509">
    <property type="term" value="F:calcium ion binding"/>
    <property type="evidence" value="ECO:0007669"/>
    <property type="project" value="UniProtKB-UniRule"/>
</dbReference>
<feature type="compositionally biased region" description="Basic and acidic residues" evidence="13">
    <location>
        <begin position="2008"/>
        <end position="2027"/>
    </location>
</feature>
<feature type="domain" description="Cadherin" evidence="15">
    <location>
        <begin position="435"/>
        <end position="542"/>
    </location>
</feature>
<evidence type="ECO:0000256" key="4">
    <source>
        <dbReference type="ARBA" id="ARBA00022729"/>
    </source>
</evidence>
<feature type="region of interest" description="Disordered" evidence="13">
    <location>
        <begin position="1222"/>
        <end position="1264"/>
    </location>
</feature>
<feature type="transmembrane region" description="Helical" evidence="14">
    <location>
        <begin position="830"/>
        <end position="863"/>
    </location>
</feature>
<evidence type="ECO:0000256" key="14">
    <source>
        <dbReference type="SAM" id="Phobius"/>
    </source>
</evidence>
<feature type="compositionally biased region" description="Basic and acidic residues" evidence="13">
    <location>
        <begin position="1369"/>
        <end position="1402"/>
    </location>
</feature>
<feature type="region of interest" description="Disordered" evidence="13">
    <location>
        <begin position="1539"/>
        <end position="1717"/>
    </location>
</feature>
<dbReference type="InterPro" id="IPR002126">
    <property type="entry name" value="Cadherin-like_dom"/>
</dbReference>
<feature type="compositionally biased region" description="Low complexity" evidence="13">
    <location>
        <begin position="1612"/>
        <end position="1623"/>
    </location>
</feature>
<keyword evidence="7" id="KW-0130">Cell adhesion</keyword>
<evidence type="ECO:0000256" key="6">
    <source>
        <dbReference type="ARBA" id="ARBA00022837"/>
    </source>
</evidence>
<dbReference type="OrthoDB" id="8188793at2759"/>
<feature type="compositionally biased region" description="Basic and acidic residues" evidence="13">
    <location>
        <begin position="1698"/>
        <end position="1717"/>
    </location>
</feature>
<feature type="domain" description="Cadherin" evidence="15">
    <location>
        <begin position="256"/>
        <end position="372"/>
    </location>
</feature>
<evidence type="ECO:0000256" key="10">
    <source>
        <dbReference type="ARBA" id="ARBA00023180"/>
    </source>
</evidence>
<evidence type="ECO:0000256" key="13">
    <source>
        <dbReference type="SAM" id="MobiDB-lite"/>
    </source>
</evidence>
<dbReference type="FunFam" id="2.60.40.60:FF:000118">
    <property type="entry name" value="protocadherin Fat 4"/>
    <property type="match status" value="1"/>
</dbReference>
<dbReference type="InterPro" id="IPR015919">
    <property type="entry name" value="Cadherin-like_sf"/>
</dbReference>
<feature type="compositionally biased region" description="Basic and acidic residues" evidence="13">
    <location>
        <begin position="2112"/>
        <end position="2144"/>
    </location>
</feature>
<keyword evidence="5" id="KW-0677">Repeat</keyword>
<evidence type="ECO:0000313" key="17">
    <source>
        <dbReference type="Proteomes" id="UP000786811"/>
    </source>
</evidence>
<gene>
    <name evidence="16" type="ORF">HICCMSTLAB_LOCUS13225</name>
</gene>
<dbReference type="PROSITE" id="PS00232">
    <property type="entry name" value="CADHERIN_1"/>
    <property type="match status" value="1"/>
</dbReference>
<dbReference type="PROSITE" id="PS50268">
    <property type="entry name" value="CADHERIN_2"/>
    <property type="match status" value="3"/>
</dbReference>
<evidence type="ECO:0000256" key="9">
    <source>
        <dbReference type="ARBA" id="ARBA00023136"/>
    </source>
</evidence>
<feature type="compositionally biased region" description="Basic and acidic residues" evidence="13">
    <location>
        <begin position="1827"/>
        <end position="1842"/>
    </location>
</feature>
<dbReference type="Gene3D" id="2.60.40.60">
    <property type="entry name" value="Cadherins"/>
    <property type="match status" value="4"/>
</dbReference>
<feature type="compositionally biased region" description="Basic and acidic residues" evidence="13">
    <location>
        <begin position="1895"/>
        <end position="1915"/>
    </location>
</feature>
<keyword evidence="9 14" id="KW-0472">Membrane</keyword>
<dbReference type="InterPro" id="IPR020894">
    <property type="entry name" value="Cadherin_CS"/>
</dbReference>
<feature type="compositionally biased region" description="Low complexity" evidence="13">
    <location>
        <begin position="1918"/>
        <end position="1936"/>
    </location>
</feature>
<dbReference type="Proteomes" id="UP000786811">
    <property type="component" value="Unassembled WGS sequence"/>
</dbReference>
<feature type="domain" description="Cadherin" evidence="15">
    <location>
        <begin position="154"/>
        <end position="255"/>
    </location>
</feature>
<feature type="compositionally biased region" description="Polar residues" evidence="13">
    <location>
        <begin position="2398"/>
        <end position="2408"/>
    </location>
</feature>
<feature type="region of interest" description="Disordered" evidence="13">
    <location>
        <begin position="1369"/>
        <end position="1504"/>
    </location>
</feature>
<dbReference type="GO" id="GO:0005886">
    <property type="term" value="C:plasma membrane"/>
    <property type="evidence" value="ECO:0007669"/>
    <property type="project" value="UniProtKB-SubCell"/>
</dbReference>
<feature type="compositionally biased region" description="Basic and acidic residues" evidence="13">
    <location>
        <begin position="1655"/>
        <end position="1678"/>
    </location>
</feature>
<feature type="region of interest" description="Disordered" evidence="13">
    <location>
        <begin position="2804"/>
        <end position="2833"/>
    </location>
</feature>
<keyword evidence="10" id="KW-0325">Glycoprotein</keyword>
<feature type="compositionally biased region" description="Basic and acidic residues" evidence="13">
    <location>
        <begin position="1479"/>
        <end position="1490"/>
    </location>
</feature>